<dbReference type="Proteomes" id="UP000235786">
    <property type="component" value="Unassembled WGS sequence"/>
</dbReference>
<sequence length="247" mass="28348">IWLECESDDSKEALDFISLSQPHVTINYGQYLRKIEAVLRLCNRPYWRRLWIIQEVILARNAMLHCGKDSASWDDFSKFRVRWDQRIGMGFARRHFADVRKNLAFDLDRYRLRQAQLRQASFKDLLQAFQTSCCSNIRDKVYGLAALAADGEKLRIDYSISVFDIFADVLSIQPKKESASLIGFARFPQRVLEIHPLDNIPDSRSLAMDGVKVLGREGGKILLLGPLLAELNPPRQGLELEAPIENI</sequence>
<gene>
    <name evidence="1" type="ORF">L207DRAFT_625163</name>
</gene>
<evidence type="ECO:0008006" key="3">
    <source>
        <dbReference type="Google" id="ProtNLM"/>
    </source>
</evidence>
<accession>A0A2J6RPY1</accession>
<keyword evidence="2" id="KW-1185">Reference proteome</keyword>
<proteinExistence type="predicted"/>
<evidence type="ECO:0000313" key="2">
    <source>
        <dbReference type="Proteomes" id="UP000235786"/>
    </source>
</evidence>
<organism evidence="1 2">
    <name type="scientific">Hyaloscypha variabilis (strain UAMH 11265 / GT02V1 / F)</name>
    <name type="common">Meliniomyces variabilis</name>
    <dbReference type="NCBI Taxonomy" id="1149755"/>
    <lineage>
        <taxon>Eukaryota</taxon>
        <taxon>Fungi</taxon>
        <taxon>Dikarya</taxon>
        <taxon>Ascomycota</taxon>
        <taxon>Pezizomycotina</taxon>
        <taxon>Leotiomycetes</taxon>
        <taxon>Helotiales</taxon>
        <taxon>Hyaloscyphaceae</taxon>
        <taxon>Hyaloscypha</taxon>
        <taxon>Hyaloscypha variabilis</taxon>
    </lineage>
</organism>
<dbReference type="PANTHER" id="PTHR24148:SF73">
    <property type="entry name" value="HET DOMAIN PROTEIN (AFU_ORTHOLOGUE AFUA_8G01020)"/>
    <property type="match status" value="1"/>
</dbReference>
<dbReference type="PANTHER" id="PTHR24148">
    <property type="entry name" value="ANKYRIN REPEAT DOMAIN-CONTAINING PROTEIN 39 HOMOLOG-RELATED"/>
    <property type="match status" value="1"/>
</dbReference>
<protein>
    <recommendedName>
        <fullName evidence="3">Heterokaryon incompatibility domain-containing protein</fullName>
    </recommendedName>
</protein>
<name>A0A2J6RPY1_HYAVF</name>
<dbReference type="InterPro" id="IPR052895">
    <property type="entry name" value="HetReg/Transcr_Mod"/>
</dbReference>
<feature type="non-terminal residue" evidence="1">
    <location>
        <position position="1"/>
    </location>
</feature>
<dbReference type="EMBL" id="KZ613945">
    <property type="protein sequence ID" value="PMD40573.1"/>
    <property type="molecule type" value="Genomic_DNA"/>
</dbReference>
<dbReference type="OrthoDB" id="3564562at2759"/>
<evidence type="ECO:0000313" key="1">
    <source>
        <dbReference type="EMBL" id="PMD40573.1"/>
    </source>
</evidence>
<dbReference type="AlphaFoldDB" id="A0A2J6RPY1"/>
<reference evidence="1 2" key="1">
    <citation type="submission" date="2016-04" db="EMBL/GenBank/DDBJ databases">
        <title>A degradative enzymes factory behind the ericoid mycorrhizal symbiosis.</title>
        <authorList>
            <consortium name="DOE Joint Genome Institute"/>
            <person name="Martino E."/>
            <person name="Morin E."/>
            <person name="Grelet G."/>
            <person name="Kuo A."/>
            <person name="Kohler A."/>
            <person name="Daghino S."/>
            <person name="Barry K."/>
            <person name="Choi C."/>
            <person name="Cichocki N."/>
            <person name="Clum A."/>
            <person name="Copeland A."/>
            <person name="Hainaut M."/>
            <person name="Haridas S."/>
            <person name="Labutti K."/>
            <person name="Lindquist E."/>
            <person name="Lipzen A."/>
            <person name="Khouja H.-R."/>
            <person name="Murat C."/>
            <person name="Ohm R."/>
            <person name="Olson A."/>
            <person name="Spatafora J."/>
            <person name="Veneault-Fourrey C."/>
            <person name="Henrissat B."/>
            <person name="Grigoriev I."/>
            <person name="Martin F."/>
            <person name="Perotto S."/>
        </authorList>
    </citation>
    <scope>NUCLEOTIDE SEQUENCE [LARGE SCALE GENOMIC DNA]</scope>
    <source>
        <strain evidence="1 2">F</strain>
    </source>
</reference>